<feature type="binding site" evidence="12">
    <location>
        <position position="161"/>
    </location>
    <ligand>
        <name>ATP</name>
        <dbReference type="ChEBI" id="CHEBI:30616"/>
    </ligand>
</feature>
<accession>A0A0D2EK31</accession>
<dbReference type="Gene3D" id="1.10.1410.10">
    <property type="match status" value="1"/>
</dbReference>
<dbReference type="RefSeq" id="XP_013315569.1">
    <property type="nucleotide sequence ID" value="XM_013460115.1"/>
</dbReference>
<dbReference type="EMBL" id="KN847320">
    <property type="protein sequence ID" value="KIW54985.1"/>
    <property type="molecule type" value="Genomic_DNA"/>
</dbReference>
<evidence type="ECO:0000256" key="10">
    <source>
        <dbReference type="ARBA" id="ARBA00023242"/>
    </source>
</evidence>
<evidence type="ECO:0000256" key="13">
    <source>
        <dbReference type="PIRSR" id="PIRSR018425-2"/>
    </source>
</evidence>
<evidence type="ECO:0000313" key="19">
    <source>
        <dbReference type="Proteomes" id="UP000054342"/>
    </source>
</evidence>
<reference evidence="18 19" key="1">
    <citation type="submission" date="2015-01" db="EMBL/GenBank/DDBJ databases">
        <title>The Genome Sequence of Exophiala xenobiotica CBS118157.</title>
        <authorList>
            <consortium name="The Broad Institute Genomics Platform"/>
            <person name="Cuomo C."/>
            <person name="de Hoog S."/>
            <person name="Gorbushina A."/>
            <person name="Stielow B."/>
            <person name="Teixiera M."/>
            <person name="Abouelleil A."/>
            <person name="Chapman S.B."/>
            <person name="Priest M."/>
            <person name="Young S.K."/>
            <person name="Wortman J."/>
            <person name="Nusbaum C."/>
            <person name="Birren B."/>
        </authorList>
    </citation>
    <scope>NUCLEOTIDE SEQUENCE [LARGE SCALE GENOMIC DNA]</scope>
    <source>
        <strain evidence="18 19">CBS 118157</strain>
    </source>
</reference>
<feature type="binding site" evidence="12">
    <location>
        <position position="232"/>
    </location>
    <ligand>
        <name>ATP</name>
        <dbReference type="ChEBI" id="CHEBI:30616"/>
    </ligand>
</feature>
<dbReference type="OrthoDB" id="412748at2759"/>
<dbReference type="InterPro" id="IPR007012">
    <property type="entry name" value="PolA_pol_cen_dom"/>
</dbReference>
<evidence type="ECO:0000259" key="15">
    <source>
        <dbReference type="Pfam" id="PF04926"/>
    </source>
</evidence>
<keyword evidence="10 11" id="KW-0539">Nucleus</keyword>
<evidence type="ECO:0000313" key="18">
    <source>
        <dbReference type="EMBL" id="KIW54985.1"/>
    </source>
</evidence>
<dbReference type="SUPFAM" id="SSF81301">
    <property type="entry name" value="Nucleotidyltransferase"/>
    <property type="match status" value="1"/>
</dbReference>
<dbReference type="GO" id="GO:0005634">
    <property type="term" value="C:nucleus"/>
    <property type="evidence" value="ECO:0007669"/>
    <property type="project" value="UniProtKB-SubCell"/>
</dbReference>
<feature type="binding site" evidence="12">
    <location>
        <position position="223"/>
    </location>
    <ligand>
        <name>ATP</name>
        <dbReference type="ChEBI" id="CHEBI:30616"/>
    </ligand>
</feature>
<dbReference type="GO" id="GO:0031123">
    <property type="term" value="P:RNA 3'-end processing"/>
    <property type="evidence" value="ECO:0007669"/>
    <property type="project" value="InterPro"/>
</dbReference>
<dbReference type="HOGENOM" id="CLU_011511_4_1_1"/>
<evidence type="ECO:0000259" key="16">
    <source>
        <dbReference type="Pfam" id="PF04928"/>
    </source>
</evidence>
<evidence type="ECO:0000256" key="6">
    <source>
        <dbReference type="ARBA" id="ARBA00022723"/>
    </source>
</evidence>
<evidence type="ECO:0000256" key="4">
    <source>
        <dbReference type="ARBA" id="ARBA00022664"/>
    </source>
</evidence>
<dbReference type="SUPFAM" id="SSF81631">
    <property type="entry name" value="PAP/OAS1 substrate-binding domain"/>
    <property type="match status" value="1"/>
</dbReference>
<dbReference type="Gene3D" id="3.30.460.10">
    <property type="entry name" value="Beta Polymerase, domain 2"/>
    <property type="match status" value="1"/>
</dbReference>
<evidence type="ECO:0000256" key="7">
    <source>
        <dbReference type="ARBA" id="ARBA00022741"/>
    </source>
</evidence>
<dbReference type="FunFam" id="3.30.460.10:FF:000002">
    <property type="entry name" value="Poly(A) polymerase alpha, putative"/>
    <property type="match status" value="1"/>
</dbReference>
<evidence type="ECO:0000256" key="9">
    <source>
        <dbReference type="ARBA" id="ARBA00022842"/>
    </source>
</evidence>
<keyword evidence="5 11" id="KW-0808">Transferase</keyword>
<dbReference type="CDD" id="cd05402">
    <property type="entry name" value="NT_PAP_TUTase"/>
    <property type="match status" value="1"/>
</dbReference>
<dbReference type="EC" id="2.7.7.19" evidence="11"/>
<comment type="subcellular location">
    <subcellularLocation>
        <location evidence="2 11">Nucleus</location>
    </subcellularLocation>
</comment>
<keyword evidence="6 13" id="KW-0479">Metal-binding</keyword>
<dbReference type="Pfam" id="PF04926">
    <property type="entry name" value="PAP_RNA-bind"/>
    <property type="match status" value="1"/>
</dbReference>
<keyword evidence="4 11" id="KW-0507">mRNA processing</keyword>
<dbReference type="PANTHER" id="PTHR10682">
    <property type="entry name" value="POLY A POLYMERASE"/>
    <property type="match status" value="1"/>
</dbReference>
<dbReference type="GO" id="GO:0005524">
    <property type="term" value="F:ATP binding"/>
    <property type="evidence" value="ECO:0007669"/>
    <property type="project" value="UniProtKB-UniRule"/>
</dbReference>
<dbReference type="InterPro" id="IPR043519">
    <property type="entry name" value="NT_sf"/>
</dbReference>
<dbReference type="STRING" id="348802.A0A0D2EK31"/>
<evidence type="ECO:0000256" key="3">
    <source>
        <dbReference type="ARBA" id="ARBA00010912"/>
    </source>
</evidence>
<feature type="domain" description="Poly(A) polymerase nucleotidyltransferase" evidence="17">
    <location>
        <begin position="12"/>
        <end position="209"/>
    </location>
</feature>
<evidence type="ECO:0000256" key="2">
    <source>
        <dbReference type="ARBA" id="ARBA00004123"/>
    </source>
</evidence>
<comment type="function">
    <text evidence="11">Polymerase that creates the 3'-poly(A) tail of mRNA's.</text>
</comment>
<keyword evidence="8 11" id="KW-0067">ATP-binding</keyword>
<feature type="region of interest" description="Disordered" evidence="14">
    <location>
        <begin position="1"/>
        <end position="23"/>
    </location>
</feature>
<dbReference type="GO" id="GO:0003723">
    <property type="term" value="F:RNA binding"/>
    <property type="evidence" value="ECO:0007669"/>
    <property type="project" value="UniProtKB-UniRule"/>
</dbReference>
<evidence type="ECO:0000256" key="11">
    <source>
        <dbReference type="PIRNR" id="PIRNR018425"/>
    </source>
</evidence>
<dbReference type="InterPro" id="IPR048840">
    <property type="entry name" value="PolA_pol_NTPase"/>
</dbReference>
<feature type="binding site" evidence="13">
    <location>
        <position position="104"/>
    </location>
    <ligand>
        <name>Mg(2+)</name>
        <dbReference type="ChEBI" id="CHEBI:18420"/>
        <label>1</label>
        <note>catalytic</note>
    </ligand>
</feature>
<evidence type="ECO:0000256" key="14">
    <source>
        <dbReference type="SAM" id="MobiDB-lite"/>
    </source>
</evidence>
<comment type="cofactor">
    <cofactor evidence="13">
        <name>Mg(2+)</name>
        <dbReference type="ChEBI" id="CHEBI:18420"/>
    </cofactor>
    <text evidence="13">Binds 2 magnesium ions. Also active with manganese.</text>
</comment>
<feature type="domain" description="Poly(A) polymerase RNA-binding" evidence="15">
    <location>
        <begin position="365"/>
        <end position="553"/>
    </location>
</feature>
<feature type="binding site" evidence="12">
    <location>
        <begin position="104"/>
        <end position="106"/>
    </location>
    <ligand>
        <name>ATP</name>
        <dbReference type="ChEBI" id="CHEBI:30616"/>
    </ligand>
</feature>
<dbReference type="InterPro" id="IPR011068">
    <property type="entry name" value="NuclTrfase_I-like_C"/>
</dbReference>
<feature type="binding site" evidence="13">
    <location>
        <position position="104"/>
    </location>
    <ligand>
        <name>Mg(2+)</name>
        <dbReference type="ChEBI" id="CHEBI:18420"/>
        <label>2</label>
        <note>catalytic</note>
    </ligand>
</feature>
<dbReference type="PANTHER" id="PTHR10682:SF10">
    <property type="entry name" value="POLYNUCLEOTIDE ADENYLYLTRANSFERASE"/>
    <property type="match status" value="1"/>
</dbReference>
<keyword evidence="7 11" id="KW-0547">Nucleotide-binding</keyword>
<dbReference type="AlphaFoldDB" id="A0A0D2EK31"/>
<evidence type="ECO:0000256" key="1">
    <source>
        <dbReference type="ARBA" id="ARBA00001936"/>
    </source>
</evidence>
<gene>
    <name evidence="18" type="ORF">PV05_07305</name>
</gene>
<organism evidence="18 19">
    <name type="scientific">Exophiala xenobiotica</name>
    <dbReference type="NCBI Taxonomy" id="348802"/>
    <lineage>
        <taxon>Eukaryota</taxon>
        <taxon>Fungi</taxon>
        <taxon>Dikarya</taxon>
        <taxon>Ascomycota</taxon>
        <taxon>Pezizomycotina</taxon>
        <taxon>Eurotiomycetes</taxon>
        <taxon>Chaetothyriomycetidae</taxon>
        <taxon>Chaetothyriales</taxon>
        <taxon>Herpotrichiellaceae</taxon>
        <taxon>Exophiala</taxon>
    </lineage>
</organism>
<name>A0A0D2EK31_9EURO</name>
<comment type="catalytic activity">
    <reaction evidence="11">
        <text>RNA(n) + ATP = RNA(n)-3'-adenine ribonucleotide + diphosphate</text>
        <dbReference type="Rhea" id="RHEA:11332"/>
        <dbReference type="Rhea" id="RHEA-COMP:14527"/>
        <dbReference type="Rhea" id="RHEA-COMP:17347"/>
        <dbReference type="ChEBI" id="CHEBI:30616"/>
        <dbReference type="ChEBI" id="CHEBI:33019"/>
        <dbReference type="ChEBI" id="CHEBI:140395"/>
        <dbReference type="ChEBI" id="CHEBI:173115"/>
        <dbReference type="EC" id="2.7.7.19"/>
    </reaction>
</comment>
<dbReference type="InterPro" id="IPR014492">
    <property type="entry name" value="PolyA_polymerase"/>
</dbReference>
<dbReference type="GeneID" id="25329213"/>
<keyword evidence="19" id="KW-1185">Reference proteome</keyword>
<dbReference type="Pfam" id="PF04928">
    <property type="entry name" value="PAP_central"/>
    <property type="match status" value="1"/>
</dbReference>
<keyword evidence="9 13" id="KW-0460">Magnesium</keyword>
<feature type="binding site" evidence="12">
    <location>
        <begin position="241"/>
        <end position="242"/>
    </location>
    <ligand>
        <name>ATP</name>
        <dbReference type="ChEBI" id="CHEBI:30616"/>
    </ligand>
</feature>
<evidence type="ECO:0000256" key="12">
    <source>
        <dbReference type="PIRSR" id="PIRSR018425-1"/>
    </source>
</evidence>
<feature type="domain" description="Poly(A) polymerase central" evidence="16">
    <location>
        <begin position="214"/>
        <end position="363"/>
    </location>
</feature>
<dbReference type="Gene3D" id="3.30.70.590">
    <property type="entry name" value="Poly(A) polymerase predicted RNA binding domain"/>
    <property type="match status" value="1"/>
</dbReference>
<evidence type="ECO:0000256" key="8">
    <source>
        <dbReference type="ARBA" id="ARBA00022840"/>
    </source>
</evidence>
<proteinExistence type="inferred from homology"/>
<dbReference type="FunFam" id="1.10.1410.10:FF:000001">
    <property type="entry name" value="Putative poly(A) polymerase gamma"/>
    <property type="match status" value="1"/>
</dbReference>
<dbReference type="InterPro" id="IPR007010">
    <property type="entry name" value="PolA_pol_RNA-bd_dom"/>
</dbReference>
<feature type="binding site" evidence="13">
    <location>
        <position position="161"/>
    </location>
    <ligand>
        <name>Mg(2+)</name>
        <dbReference type="ChEBI" id="CHEBI:18420"/>
        <label>2</label>
        <note>catalytic</note>
    </ligand>
</feature>
<feature type="region of interest" description="Disordered" evidence="14">
    <location>
        <begin position="568"/>
        <end position="609"/>
    </location>
</feature>
<protein>
    <recommendedName>
        <fullName evidence="11">Poly(A) polymerase</fullName>
        <ecNumber evidence="11">2.7.7.19</ecNumber>
    </recommendedName>
</protein>
<comment type="cofactor">
    <cofactor evidence="1">
        <name>Mn(2+)</name>
        <dbReference type="ChEBI" id="CHEBI:29035"/>
    </cofactor>
</comment>
<dbReference type="Pfam" id="PF20750">
    <property type="entry name" value="PAP_NTPase"/>
    <property type="match status" value="1"/>
</dbReference>
<comment type="similarity">
    <text evidence="3 11">Belongs to the poly(A) polymerase family.</text>
</comment>
<evidence type="ECO:0000256" key="5">
    <source>
        <dbReference type="ARBA" id="ARBA00022679"/>
    </source>
</evidence>
<dbReference type="SUPFAM" id="SSF55003">
    <property type="entry name" value="PAP/Archaeal CCA-adding enzyme, C-terminal domain"/>
    <property type="match status" value="1"/>
</dbReference>
<feature type="binding site" evidence="13">
    <location>
        <position position="106"/>
    </location>
    <ligand>
        <name>Mg(2+)</name>
        <dbReference type="ChEBI" id="CHEBI:18420"/>
        <label>2</label>
        <note>catalytic</note>
    </ligand>
</feature>
<dbReference type="GO" id="GO:1990817">
    <property type="term" value="F:poly(A) RNA polymerase activity"/>
    <property type="evidence" value="ECO:0007669"/>
    <property type="project" value="UniProtKB-UniRule"/>
</dbReference>
<dbReference type="Proteomes" id="UP000054342">
    <property type="component" value="Unassembled WGS sequence"/>
</dbReference>
<dbReference type="PIRSF" id="PIRSF018425">
    <property type="entry name" value="PolyA_polymerase"/>
    <property type="match status" value="1"/>
</dbReference>
<feature type="binding site" evidence="13">
    <location>
        <position position="106"/>
    </location>
    <ligand>
        <name>Mg(2+)</name>
        <dbReference type="ChEBI" id="CHEBI:18420"/>
        <label>1</label>
        <note>catalytic</note>
    </ligand>
</feature>
<dbReference type="GO" id="GO:0006397">
    <property type="term" value="P:mRNA processing"/>
    <property type="evidence" value="ECO:0007669"/>
    <property type="project" value="UniProtKB-KW"/>
</dbReference>
<dbReference type="GO" id="GO:0046872">
    <property type="term" value="F:metal ion binding"/>
    <property type="evidence" value="ECO:0007669"/>
    <property type="project" value="UniProtKB-KW"/>
</dbReference>
<sequence length="609" mass="67655">MAAPPAPPKQWGISAPMSTALPEPIDNEKTAELIEELKRQNNYEPLEATQKRMSTLALLNRVTQEFVREVSRRQRLPPSQIDQFGGKILTYGSYRLGVFGPGSDIDTLAVAPRHVTREDFFELFPAILKHMTEEGEVTSLTPVPDSYVPIIKLEINDIEIDLIFASIASLHTIPKNLTLNDNNLLTGLDQATVRAVTGPRVTDEILNLVPEQKTFRTALRAIKLWAQRRAVYANIVGYPGGVAWAMLVARVCQLYPHAVGATVVDKFFFIMKSWPWPTPVMLKDIEQPKNSQGNEFKVWNPAIYKGDGKMLMPIITPAFPSMSATYNISKSGKAIILRELERGSQITNRIFSGKARWSDLFKKHTFFTADHKYYLGVTASTLNADSAKQWAGLVESKVRIFVMLLEGIKDIALARPFTKGFKRVHRCTDEGQIREVQKGSMKYKVEETKTVETTDPELVISNGDGAAVPAAVATQPENDQGAYTVYTYTFYIGIDTTAKGSLNIAPSFQNFKDICEGWTSFNRDAHFLTLASIKCWDLPDDVFDTKAGEVKPSKPVKKVVKPSKVETKTGVRRSINEVEGDEANGASVKRQRLMTPTPTPTPTATAALA</sequence>
<evidence type="ECO:0000259" key="17">
    <source>
        <dbReference type="Pfam" id="PF20750"/>
    </source>
</evidence>